<feature type="chain" id="PRO_5026278951" evidence="1">
    <location>
        <begin position="23"/>
        <end position="256"/>
    </location>
</feature>
<reference evidence="3" key="1">
    <citation type="journal article" date="2014" name="Int. J. Syst. Evol. Microbiol.">
        <title>Complete genome of a new Firmicutes species belonging to the dominant human colonic microbiota ('Ruminococcus bicirculans') reveals two chromosomes and a selective capacity to utilize plant glucans.</title>
        <authorList>
            <consortium name="NISC Comparative Sequencing Program"/>
            <person name="Wegmann U."/>
            <person name="Louis P."/>
            <person name="Goesmann A."/>
            <person name="Henrissat B."/>
            <person name="Duncan S.H."/>
            <person name="Flint H.J."/>
        </authorList>
    </citation>
    <scope>NUCLEOTIDE SEQUENCE</scope>
    <source>
        <strain evidence="3">CGMCC 1.15931</strain>
    </source>
</reference>
<comment type="caution">
    <text evidence="4">The sequence shown here is derived from an EMBL/GenBank/DDBJ whole genome shotgun (WGS) entry which is preliminary data.</text>
</comment>
<feature type="domain" description="Ice-binding protein C-terminal" evidence="2">
    <location>
        <begin position="228"/>
        <end position="253"/>
    </location>
</feature>
<evidence type="ECO:0000259" key="2">
    <source>
        <dbReference type="Pfam" id="PF07589"/>
    </source>
</evidence>
<dbReference type="Proteomes" id="UP000430634">
    <property type="component" value="Unassembled WGS sequence"/>
</dbReference>
<accession>A0A6I3T198</accession>
<dbReference type="InterPro" id="IPR013424">
    <property type="entry name" value="Ice-binding_C"/>
</dbReference>
<dbReference type="EMBL" id="BMKG01000011">
    <property type="protein sequence ID" value="GGC05660.1"/>
    <property type="molecule type" value="Genomic_DNA"/>
</dbReference>
<keyword evidence="6" id="KW-1185">Reference proteome</keyword>
<dbReference type="AlphaFoldDB" id="A0A6I3T198"/>
<evidence type="ECO:0000313" key="3">
    <source>
        <dbReference type="EMBL" id="GGC05660.1"/>
    </source>
</evidence>
<evidence type="ECO:0000256" key="1">
    <source>
        <dbReference type="SAM" id="SignalP"/>
    </source>
</evidence>
<dbReference type="Proteomes" id="UP000622638">
    <property type="component" value="Unassembled WGS sequence"/>
</dbReference>
<reference evidence="6" key="2">
    <citation type="journal article" date="2019" name="Int. J. Syst. Evol. Microbiol.">
        <title>The Global Catalogue of Microorganisms (GCM) 10K type strain sequencing project: providing services to taxonomists for standard genome sequencing and annotation.</title>
        <authorList>
            <consortium name="The Broad Institute Genomics Platform"/>
            <consortium name="The Broad Institute Genome Sequencing Center for Infectious Disease"/>
            <person name="Wu L."/>
            <person name="Ma J."/>
        </authorList>
    </citation>
    <scope>NUCLEOTIDE SEQUENCE [LARGE SCALE GENOMIC DNA]</scope>
    <source>
        <strain evidence="6">CGMCC 1.15931</strain>
    </source>
</reference>
<dbReference type="Pfam" id="PF07589">
    <property type="entry name" value="PEP-CTERM"/>
    <property type="match status" value="1"/>
</dbReference>
<proteinExistence type="predicted"/>
<protein>
    <submittedName>
        <fullName evidence="4">PEP-CTERM sorting domain-containing protein</fullName>
    </submittedName>
</protein>
<reference evidence="4 5" key="3">
    <citation type="submission" date="2019-11" db="EMBL/GenBank/DDBJ databases">
        <title>Type strains purchased from KCTC, JCM and DSMZ.</title>
        <authorList>
            <person name="Lu H."/>
        </authorList>
    </citation>
    <scope>NUCLEOTIDE SEQUENCE [LARGE SCALE GENOMIC DNA]</scope>
    <source>
        <strain evidence="4 5">KCTC 52429</strain>
    </source>
</reference>
<evidence type="ECO:0000313" key="4">
    <source>
        <dbReference type="EMBL" id="MTV55129.1"/>
    </source>
</evidence>
<organism evidence="4 5">
    <name type="scientific">Pseudoduganella buxea</name>
    <dbReference type="NCBI Taxonomy" id="1949069"/>
    <lineage>
        <taxon>Bacteria</taxon>
        <taxon>Pseudomonadati</taxon>
        <taxon>Pseudomonadota</taxon>
        <taxon>Betaproteobacteria</taxon>
        <taxon>Burkholderiales</taxon>
        <taxon>Oxalobacteraceae</taxon>
        <taxon>Telluria group</taxon>
        <taxon>Pseudoduganella</taxon>
    </lineage>
</organism>
<evidence type="ECO:0000313" key="5">
    <source>
        <dbReference type="Proteomes" id="UP000430634"/>
    </source>
</evidence>
<feature type="signal peptide" evidence="1">
    <location>
        <begin position="1"/>
        <end position="22"/>
    </location>
</feature>
<dbReference type="NCBIfam" id="TIGR02595">
    <property type="entry name" value="PEP_CTERM"/>
    <property type="match status" value="1"/>
</dbReference>
<dbReference type="RefSeq" id="WP_155472409.1">
    <property type="nucleotide sequence ID" value="NZ_BMKG01000011.1"/>
</dbReference>
<dbReference type="EMBL" id="WNKZ01000072">
    <property type="protein sequence ID" value="MTV55129.1"/>
    <property type="molecule type" value="Genomic_DNA"/>
</dbReference>
<reference evidence="3" key="4">
    <citation type="submission" date="2024-05" db="EMBL/GenBank/DDBJ databases">
        <authorList>
            <person name="Sun Q."/>
            <person name="Zhou Y."/>
        </authorList>
    </citation>
    <scope>NUCLEOTIDE SEQUENCE</scope>
    <source>
        <strain evidence="3">CGMCC 1.15931</strain>
    </source>
</reference>
<keyword evidence="1" id="KW-0732">Signal</keyword>
<evidence type="ECO:0000313" key="6">
    <source>
        <dbReference type="Proteomes" id="UP000622638"/>
    </source>
</evidence>
<dbReference type="OrthoDB" id="8754461at2"/>
<name>A0A6I3T198_9BURK</name>
<gene>
    <name evidence="3" type="ORF">GCM10011572_29420</name>
    <name evidence="4" type="ORF">GM672_20570</name>
</gene>
<sequence>MKFMIPAAVAAVTLFAGGSAQAASWQFDAFTFSERYPVSDTAVTVVSQSASATVLTLDSLAAASSIYAAIDDYQYPIEGPWGYMIEHEMMVDTETYDISVRDGYKITGFTVDLVVKGDMRPGQPNGVTTNKFSFDFYFGREGDHTSWQGASMGGIENLNGTSGLNKSFDDLALTGNFTLNASPYEWTGALAARSYSEMANMLYFVEESYSNIWADEIKLTFHTAAVSAVPEPGSYLMLGAGLALMGGMTRCRRAGK</sequence>